<protein>
    <submittedName>
        <fullName evidence="1">Uncharacterized protein</fullName>
    </submittedName>
</protein>
<dbReference type="Proteomes" id="UP000214566">
    <property type="component" value="Unassembled WGS sequence"/>
</dbReference>
<proteinExistence type="predicted"/>
<dbReference type="EMBL" id="FLMQ01000056">
    <property type="protein sequence ID" value="SBP88934.1"/>
    <property type="molecule type" value="Genomic_DNA"/>
</dbReference>
<gene>
    <name evidence="1" type="ORF">THIARS_70554</name>
</gene>
<reference evidence="1 2" key="1">
    <citation type="submission" date="2016-06" db="EMBL/GenBank/DDBJ databases">
        <authorList>
            <person name="Kjaerup R.B."/>
            <person name="Dalgaard T.S."/>
            <person name="Juul-Madsen H.R."/>
        </authorList>
    </citation>
    <scope>NUCLEOTIDE SEQUENCE [LARGE SCALE GENOMIC DNA]</scope>
    <source>
        <strain evidence="1 2">DSM 16361</strain>
    </source>
</reference>
<evidence type="ECO:0000313" key="2">
    <source>
        <dbReference type="Proteomes" id="UP000214566"/>
    </source>
</evidence>
<organism evidence="1 2">
    <name type="scientific">Thiomonas delicata</name>
    <name type="common">Thiomonas cuprina</name>
    <dbReference type="NCBI Taxonomy" id="364030"/>
    <lineage>
        <taxon>Bacteria</taxon>
        <taxon>Pseudomonadati</taxon>
        <taxon>Pseudomonadota</taxon>
        <taxon>Betaproteobacteria</taxon>
        <taxon>Burkholderiales</taxon>
        <taxon>Thiomonas</taxon>
    </lineage>
</organism>
<evidence type="ECO:0000313" key="1">
    <source>
        <dbReference type="EMBL" id="SBP88934.1"/>
    </source>
</evidence>
<dbReference type="AlphaFoldDB" id="A0A238D711"/>
<keyword evidence="2" id="KW-1185">Reference proteome</keyword>
<sequence length="31" mass="3924">MYDYMHRYFWSNSWCKFGALNCETRLNDSER</sequence>
<name>A0A238D711_THIDL</name>
<accession>A0A238D711</accession>